<keyword evidence="9" id="KW-1185">Reference proteome</keyword>
<evidence type="ECO:0000256" key="1">
    <source>
        <dbReference type="ARBA" id="ARBA00009183"/>
    </source>
</evidence>
<evidence type="ECO:0000313" key="8">
    <source>
        <dbReference type="EMBL" id="CAM0144836.1"/>
    </source>
</evidence>
<name>A0ABC9GUD2_9POAL</name>
<evidence type="ECO:0000256" key="5">
    <source>
        <dbReference type="ARBA" id="ARBA00023002"/>
    </source>
</evidence>
<organism evidence="8 9">
    <name type="scientific">Urochloa decumbens</name>
    <dbReference type="NCBI Taxonomy" id="240449"/>
    <lineage>
        <taxon>Eukaryota</taxon>
        <taxon>Viridiplantae</taxon>
        <taxon>Streptophyta</taxon>
        <taxon>Embryophyta</taxon>
        <taxon>Tracheophyta</taxon>
        <taxon>Spermatophyta</taxon>
        <taxon>Magnoliopsida</taxon>
        <taxon>Liliopsida</taxon>
        <taxon>Poales</taxon>
        <taxon>Poaceae</taxon>
        <taxon>PACMAD clade</taxon>
        <taxon>Panicoideae</taxon>
        <taxon>Panicodae</taxon>
        <taxon>Paniceae</taxon>
        <taxon>Melinidinae</taxon>
        <taxon>Urochloa</taxon>
    </lineage>
</organism>
<dbReference type="InterPro" id="IPR020946">
    <property type="entry name" value="Flavin_mOase-like"/>
</dbReference>
<keyword evidence="3 6" id="KW-0274">FAD</keyword>
<dbReference type="InterPro" id="IPR036188">
    <property type="entry name" value="FAD/NAD-bd_sf"/>
</dbReference>
<comment type="similarity">
    <text evidence="1 6">Belongs to the FMO family.</text>
</comment>
<dbReference type="InterPro" id="IPR050346">
    <property type="entry name" value="FMO-like"/>
</dbReference>
<evidence type="ECO:0000313" key="9">
    <source>
        <dbReference type="Proteomes" id="UP001497457"/>
    </source>
</evidence>
<dbReference type="EC" id="1.-.-.-" evidence="6"/>
<dbReference type="Gene3D" id="3.50.50.60">
    <property type="entry name" value="FAD/NAD(P)-binding domain"/>
    <property type="match status" value="2"/>
</dbReference>
<evidence type="ECO:0000313" key="7">
    <source>
        <dbReference type="EMBL" id="CAL5030071.1"/>
    </source>
</evidence>
<dbReference type="EMBL" id="OZ075141">
    <property type="protein sequence ID" value="CAL5030071.1"/>
    <property type="molecule type" value="Genomic_DNA"/>
</dbReference>
<dbReference type="AlphaFoldDB" id="A0ABC9GUD2"/>
<dbReference type="GO" id="GO:0004497">
    <property type="term" value="F:monooxygenase activity"/>
    <property type="evidence" value="ECO:0007669"/>
    <property type="project" value="UniProtKB-KW"/>
</dbReference>
<dbReference type="Proteomes" id="UP001497457">
    <property type="component" value="Unassembled WGS sequence"/>
</dbReference>
<keyword evidence="6" id="KW-0503">Monooxygenase</keyword>
<dbReference type="EMBL" id="CAXIPR030000103">
    <property type="protein sequence ID" value="CAM0144836.1"/>
    <property type="molecule type" value="Genomic_DNA"/>
</dbReference>
<dbReference type="SUPFAM" id="SSF51905">
    <property type="entry name" value="FAD/NAD(P)-binding domain"/>
    <property type="match status" value="2"/>
</dbReference>
<dbReference type="Pfam" id="PF00743">
    <property type="entry name" value="FMO-like"/>
    <property type="match status" value="1"/>
</dbReference>
<dbReference type="Proteomes" id="UP001497457">
    <property type="component" value="Chromosome 31b"/>
</dbReference>
<sequence>MDAAAAAAAKRVAIVGAGVSGLAACKHLLARGFLPVVFEAGDGLGGAWRHALPSTRLQTPASSYRFSDFPWPPAVAEEVFPRHDQVVAYLAAYARRFGVLERVRFGCEVIAAEYAGAAAEEQVAAWDRWAGNGEAFGDGPGEWVLTVQHRGSEATQVYRFDFMILCTGMYSGVPNIPTFPANQGPEAFRGKVLHSTEYAAMGGAAAAELIRGKRVAVVGSGKSAYDTVAECADPNAGAGGPPCTMVCRSPRWMVNGGFVWGGVSIGQLFMSRLAQLMVPHKPGEGIALRLLATLLSPLRWAITRVAEEYYTARIPMMREHGMVPRRSFAWAVSACRLGVLTERFYDRVAEGSIVIERARSVAFCSDGLVLDDGGGAGERVVEADVVVLATGFRGADKLRGIFASPRFRSMVAAGPDNPAPLYRQCLHPRIPQVAVIGYSDSGSSMYHYEMVAKWVAHLLDGAVRLPAVAQMERSVAEWGEYARTHGGGGRDGEGPCVSAACTWFNDELCRDMGYNPRRKKGILAEWLEPYGPADYASIR</sequence>
<dbReference type="PANTHER" id="PTHR23023">
    <property type="entry name" value="DIMETHYLANILINE MONOOXYGENASE"/>
    <property type="match status" value="1"/>
</dbReference>
<reference evidence="8 9" key="1">
    <citation type="submission" date="2024-10" db="EMBL/GenBank/DDBJ databases">
        <authorList>
            <person name="Ryan C."/>
        </authorList>
    </citation>
    <scope>NUCLEOTIDE SEQUENCE [LARGE SCALE GENOMIC DNA]</scope>
</reference>
<keyword evidence="2 6" id="KW-0285">Flavoprotein</keyword>
<protein>
    <recommendedName>
        <fullName evidence="6">Flavin-containing monooxygenase</fullName>
        <ecNumber evidence="6">1.-.-.-</ecNumber>
    </recommendedName>
</protein>
<proteinExistence type="inferred from homology"/>
<dbReference type="InterPro" id="IPR000960">
    <property type="entry name" value="Flavin_mOase"/>
</dbReference>
<keyword evidence="5 6" id="KW-0560">Oxidoreductase</keyword>
<evidence type="ECO:0000256" key="3">
    <source>
        <dbReference type="ARBA" id="ARBA00022827"/>
    </source>
</evidence>
<evidence type="ECO:0000256" key="2">
    <source>
        <dbReference type="ARBA" id="ARBA00022630"/>
    </source>
</evidence>
<evidence type="ECO:0000256" key="6">
    <source>
        <dbReference type="RuleBase" id="RU361177"/>
    </source>
</evidence>
<comment type="cofactor">
    <cofactor evidence="6">
        <name>FAD</name>
        <dbReference type="ChEBI" id="CHEBI:57692"/>
    </cofactor>
</comment>
<gene>
    <name evidence="8" type="ORF">URODEC1_LOCUS118668</name>
    <name evidence="7" type="ORF">URODEC1_LOCUS80741</name>
</gene>
<keyword evidence="4" id="KW-0521">NADP</keyword>
<dbReference type="FunFam" id="3.50.50.60:FF:000170">
    <property type="entry name" value="Flavin-containing monooxygenase"/>
    <property type="match status" value="1"/>
</dbReference>
<accession>A0ABC9GUD2</accession>
<dbReference type="PIRSF" id="PIRSF000332">
    <property type="entry name" value="FMO"/>
    <property type="match status" value="1"/>
</dbReference>
<evidence type="ECO:0000256" key="4">
    <source>
        <dbReference type="ARBA" id="ARBA00022857"/>
    </source>
</evidence>